<feature type="domain" description="CID" evidence="2">
    <location>
        <begin position="1"/>
        <end position="128"/>
    </location>
</feature>
<evidence type="ECO:0000313" key="4">
    <source>
        <dbReference type="Proteomes" id="UP000007875"/>
    </source>
</evidence>
<name>H2Z1L4_CIOSA</name>
<feature type="compositionally biased region" description="Basic and acidic residues" evidence="1">
    <location>
        <begin position="260"/>
        <end position="276"/>
    </location>
</feature>
<feature type="region of interest" description="Disordered" evidence="1">
    <location>
        <begin position="131"/>
        <end position="190"/>
    </location>
</feature>
<dbReference type="AlphaFoldDB" id="H2Z1L4"/>
<feature type="compositionally biased region" description="Basic residues" evidence="1">
    <location>
        <begin position="132"/>
        <end position="141"/>
    </location>
</feature>
<keyword evidence="4" id="KW-1185">Reference proteome</keyword>
<dbReference type="Ensembl" id="ENSCSAVT00000011609.1">
    <property type="protein sequence ID" value="ENSCSAVP00000011476.1"/>
    <property type="gene ID" value="ENSCSAVG00000006727.1"/>
</dbReference>
<evidence type="ECO:0000313" key="3">
    <source>
        <dbReference type="Ensembl" id="ENSCSAVP00000011476.1"/>
    </source>
</evidence>
<feature type="region of interest" description="Disordered" evidence="1">
    <location>
        <begin position="327"/>
        <end position="358"/>
    </location>
</feature>
<sequence>MDSVLAEYEASLAELTFNSKPHINMLTVLAEENVNHASEIAMIIKKQLYVVPLKRKLPVLYLMDSIVKNFGGHYRKLFSQSLVDIFLNVFDKADGKIRGDLYKLRSTWDTTFPSVILKELDKTIRTVDHHWPMRSRKHSRSKNPLGLGQSSSGDKYSGDEMNGEDTRKMSESDKPAEVEELVEEEEIEMDDESLGVLEMLEEKLRRRQAELTRLEYLDAGTTSPEVYQPPNEEPEDLGAEEDDDGLKIDLGEFPVIPMDVLKEEPDEKSPIKEEGKVPSLSEDEDLADVSRWKAHSSSFEPKKRMLDDLDRITKGRVISHFNEDAINGAKATTPGEEELVSTSPSATSREFAVQTEHP</sequence>
<dbReference type="GO" id="GO:0003729">
    <property type="term" value="F:mRNA binding"/>
    <property type="evidence" value="ECO:0007669"/>
    <property type="project" value="InterPro"/>
</dbReference>
<dbReference type="InterPro" id="IPR045154">
    <property type="entry name" value="PCF11-like"/>
</dbReference>
<dbReference type="PANTHER" id="PTHR15921">
    <property type="entry name" value="PRE-MRNA CLEAVAGE COMPLEX II"/>
    <property type="match status" value="1"/>
</dbReference>
<dbReference type="PROSITE" id="PS51391">
    <property type="entry name" value="CID"/>
    <property type="match status" value="1"/>
</dbReference>
<reference evidence="4" key="1">
    <citation type="submission" date="2003-08" db="EMBL/GenBank/DDBJ databases">
        <authorList>
            <person name="Birren B."/>
            <person name="Nusbaum C."/>
            <person name="Abebe A."/>
            <person name="Abouelleil A."/>
            <person name="Adekoya E."/>
            <person name="Ait-zahra M."/>
            <person name="Allen N."/>
            <person name="Allen T."/>
            <person name="An P."/>
            <person name="Anderson M."/>
            <person name="Anderson S."/>
            <person name="Arachchi H."/>
            <person name="Armbruster J."/>
            <person name="Bachantsang P."/>
            <person name="Baldwin J."/>
            <person name="Barry A."/>
            <person name="Bayul T."/>
            <person name="Blitshsteyn B."/>
            <person name="Bloom T."/>
            <person name="Blye J."/>
            <person name="Boguslavskiy L."/>
            <person name="Borowsky M."/>
            <person name="Boukhgalter B."/>
            <person name="Brunache A."/>
            <person name="Butler J."/>
            <person name="Calixte N."/>
            <person name="Calvo S."/>
            <person name="Camarata J."/>
            <person name="Campo K."/>
            <person name="Chang J."/>
            <person name="Cheshatsang Y."/>
            <person name="Citroen M."/>
            <person name="Collymore A."/>
            <person name="Considine T."/>
            <person name="Cook A."/>
            <person name="Cooke P."/>
            <person name="Corum B."/>
            <person name="Cuomo C."/>
            <person name="David R."/>
            <person name="Dawoe T."/>
            <person name="Degray S."/>
            <person name="Dodge S."/>
            <person name="Dooley K."/>
            <person name="Dorje P."/>
            <person name="Dorjee K."/>
            <person name="Dorris L."/>
            <person name="Duffey N."/>
            <person name="Dupes A."/>
            <person name="Elkins T."/>
            <person name="Engels R."/>
            <person name="Erickson J."/>
            <person name="Farina A."/>
            <person name="Faro S."/>
            <person name="Ferreira P."/>
            <person name="Fischer H."/>
            <person name="Fitzgerald M."/>
            <person name="Foley K."/>
            <person name="Gage D."/>
            <person name="Galagan J."/>
            <person name="Gearin G."/>
            <person name="Gnerre S."/>
            <person name="Gnirke A."/>
            <person name="Goyette A."/>
            <person name="Graham J."/>
            <person name="Grandbois E."/>
            <person name="Gyaltsen K."/>
            <person name="Hafez N."/>
            <person name="Hagopian D."/>
            <person name="Hagos B."/>
            <person name="Hall J."/>
            <person name="Hatcher B."/>
            <person name="Heller A."/>
            <person name="Higgins H."/>
            <person name="Honan T."/>
            <person name="Horn A."/>
            <person name="Houde N."/>
            <person name="Hughes L."/>
            <person name="Hulme W."/>
            <person name="Husby E."/>
            <person name="Iliev I."/>
            <person name="Jaffe D."/>
            <person name="Jones C."/>
            <person name="Kamal M."/>
            <person name="Kamat A."/>
            <person name="Kamvysselis M."/>
            <person name="Karlsson E."/>
            <person name="Kells C."/>
            <person name="Kieu A."/>
            <person name="Kisner P."/>
            <person name="Kodira C."/>
            <person name="Kulbokas E."/>
            <person name="Labutti K."/>
            <person name="Lama D."/>
            <person name="Landers T."/>
            <person name="Leger J."/>
            <person name="Levine S."/>
            <person name="Lewis D."/>
            <person name="Lewis T."/>
            <person name="Lindblad-toh K."/>
            <person name="Liu X."/>
            <person name="Lokyitsang T."/>
            <person name="Lokyitsang Y."/>
            <person name="Lucien O."/>
            <person name="Lui A."/>
            <person name="Ma L.J."/>
            <person name="Mabbitt R."/>
            <person name="Macdonald J."/>
            <person name="Maclean C."/>
            <person name="Major J."/>
            <person name="Manning J."/>
            <person name="Marabella R."/>
            <person name="Maru K."/>
            <person name="Matthews C."/>
            <person name="Mauceli E."/>
            <person name="Mccarthy M."/>
            <person name="Mcdonough S."/>
            <person name="Mcghee T."/>
            <person name="Meldrim J."/>
            <person name="Meneus L."/>
            <person name="Mesirov J."/>
            <person name="Mihalev A."/>
            <person name="Mihova T."/>
            <person name="Mikkelsen T."/>
            <person name="Mlenga V."/>
            <person name="Moru K."/>
            <person name="Mozes J."/>
            <person name="Mulrain L."/>
            <person name="Munson G."/>
            <person name="Naylor J."/>
            <person name="Newes C."/>
            <person name="Nguyen C."/>
            <person name="Nguyen N."/>
            <person name="Nguyen T."/>
            <person name="Nicol R."/>
            <person name="Nielsen C."/>
            <person name="Nizzari M."/>
            <person name="Norbu C."/>
            <person name="Norbu N."/>
            <person name="O'donnell P."/>
            <person name="Okoawo O."/>
            <person name="O'leary S."/>
            <person name="Omotosho B."/>
            <person name="O'neill K."/>
            <person name="Osman S."/>
            <person name="Parker S."/>
            <person name="Perrin D."/>
            <person name="Phunkhang P."/>
            <person name="Piqani B."/>
            <person name="Purcell S."/>
            <person name="Rachupka T."/>
            <person name="Ramasamy U."/>
            <person name="Rameau R."/>
            <person name="Ray V."/>
            <person name="Raymond C."/>
            <person name="Retta R."/>
            <person name="Richardson S."/>
            <person name="Rise C."/>
            <person name="Rodriguez J."/>
            <person name="Rogers J."/>
            <person name="Rogov P."/>
            <person name="Rutman M."/>
            <person name="Schupbach R."/>
            <person name="Seaman C."/>
            <person name="Settipalli S."/>
            <person name="Sharpe T."/>
            <person name="Sheridan J."/>
            <person name="Sherpa N."/>
            <person name="Shi J."/>
            <person name="Smirnov S."/>
            <person name="Smith C."/>
            <person name="Sougnez C."/>
            <person name="Spencer B."/>
            <person name="Stalker J."/>
            <person name="Stange-thomann N."/>
            <person name="Stavropoulos S."/>
            <person name="Stetson K."/>
            <person name="Stone C."/>
            <person name="Stone S."/>
            <person name="Stubbs M."/>
            <person name="Talamas J."/>
            <person name="Tchuinga P."/>
            <person name="Tenzing P."/>
            <person name="Tesfaye S."/>
            <person name="Theodore J."/>
            <person name="Thoulutsang Y."/>
            <person name="Topham K."/>
            <person name="Towey S."/>
            <person name="Tsamla T."/>
            <person name="Tsomo N."/>
            <person name="Vallee D."/>
            <person name="Vassiliev H."/>
            <person name="Venkataraman V."/>
            <person name="Vinson J."/>
            <person name="Vo A."/>
            <person name="Wade C."/>
            <person name="Wang S."/>
            <person name="Wangchuk T."/>
            <person name="Wangdi T."/>
            <person name="Whittaker C."/>
            <person name="Wilkinson J."/>
            <person name="Wu Y."/>
            <person name="Wyman D."/>
            <person name="Yadav S."/>
            <person name="Yang S."/>
            <person name="Yang X."/>
            <person name="Yeager S."/>
            <person name="Yee E."/>
            <person name="Young G."/>
            <person name="Zainoun J."/>
            <person name="Zembeck L."/>
            <person name="Zimmer A."/>
            <person name="Zody M."/>
            <person name="Lander E."/>
        </authorList>
    </citation>
    <scope>NUCLEOTIDE SEQUENCE [LARGE SCALE GENOMIC DNA]</scope>
</reference>
<dbReference type="Proteomes" id="UP000007875">
    <property type="component" value="Unassembled WGS sequence"/>
</dbReference>
<dbReference type="FunFam" id="1.25.40.90:FF:000084">
    <property type="entry name" value="zinc finger protein 55 isoform X1"/>
    <property type="match status" value="1"/>
</dbReference>
<feature type="compositionally biased region" description="Acidic residues" evidence="1">
    <location>
        <begin position="232"/>
        <end position="244"/>
    </location>
</feature>
<dbReference type="SUPFAM" id="SSF48464">
    <property type="entry name" value="ENTH/VHS domain"/>
    <property type="match status" value="1"/>
</dbReference>
<reference evidence="3" key="2">
    <citation type="submission" date="2025-08" db="UniProtKB">
        <authorList>
            <consortium name="Ensembl"/>
        </authorList>
    </citation>
    <scope>IDENTIFICATION</scope>
</reference>
<organism evidence="3 4">
    <name type="scientific">Ciona savignyi</name>
    <name type="common">Pacific transparent sea squirt</name>
    <dbReference type="NCBI Taxonomy" id="51511"/>
    <lineage>
        <taxon>Eukaryota</taxon>
        <taxon>Metazoa</taxon>
        <taxon>Chordata</taxon>
        <taxon>Tunicata</taxon>
        <taxon>Ascidiacea</taxon>
        <taxon>Phlebobranchia</taxon>
        <taxon>Cionidae</taxon>
        <taxon>Ciona</taxon>
    </lineage>
</organism>
<dbReference type="CDD" id="cd16982">
    <property type="entry name" value="CID_Pcf11"/>
    <property type="match status" value="1"/>
</dbReference>
<dbReference type="GeneTree" id="ENSGT00440000034259"/>
<dbReference type="Gene3D" id="1.25.40.90">
    <property type="match status" value="1"/>
</dbReference>
<dbReference type="SMART" id="SM00582">
    <property type="entry name" value="RPR"/>
    <property type="match status" value="1"/>
</dbReference>
<protein>
    <recommendedName>
        <fullName evidence="2">CID domain-containing protein</fullName>
    </recommendedName>
</protein>
<dbReference type="InterPro" id="IPR047415">
    <property type="entry name" value="Pcf11_CID"/>
</dbReference>
<dbReference type="InParanoid" id="H2Z1L4"/>
<dbReference type="GO" id="GO:0005737">
    <property type="term" value="C:cytoplasm"/>
    <property type="evidence" value="ECO:0007669"/>
    <property type="project" value="TreeGrafter"/>
</dbReference>
<evidence type="ECO:0000259" key="2">
    <source>
        <dbReference type="PROSITE" id="PS51391"/>
    </source>
</evidence>
<dbReference type="eggNOG" id="KOG2071">
    <property type="taxonomic scope" value="Eukaryota"/>
</dbReference>
<evidence type="ECO:0000256" key="1">
    <source>
        <dbReference type="SAM" id="MobiDB-lite"/>
    </source>
</evidence>
<feature type="compositionally biased region" description="Acidic residues" evidence="1">
    <location>
        <begin position="178"/>
        <end position="190"/>
    </location>
</feature>
<dbReference type="GO" id="GO:0005849">
    <property type="term" value="C:mRNA cleavage factor complex"/>
    <property type="evidence" value="ECO:0007669"/>
    <property type="project" value="TreeGrafter"/>
</dbReference>
<reference evidence="3" key="3">
    <citation type="submission" date="2025-09" db="UniProtKB">
        <authorList>
            <consortium name="Ensembl"/>
        </authorList>
    </citation>
    <scope>IDENTIFICATION</scope>
</reference>
<dbReference type="STRING" id="51511.ENSCSAVP00000011476"/>
<dbReference type="HOGENOM" id="CLU_775105_0_0_1"/>
<dbReference type="InterPro" id="IPR006569">
    <property type="entry name" value="CID_dom"/>
</dbReference>
<dbReference type="GO" id="GO:0000993">
    <property type="term" value="F:RNA polymerase II complex binding"/>
    <property type="evidence" value="ECO:0007669"/>
    <property type="project" value="InterPro"/>
</dbReference>
<dbReference type="GO" id="GO:0006369">
    <property type="term" value="P:termination of RNA polymerase II transcription"/>
    <property type="evidence" value="ECO:0007669"/>
    <property type="project" value="InterPro"/>
</dbReference>
<feature type="compositionally biased region" description="Basic and acidic residues" evidence="1">
    <location>
        <begin position="164"/>
        <end position="177"/>
    </location>
</feature>
<dbReference type="PANTHER" id="PTHR15921:SF3">
    <property type="entry name" value="PRE-MRNA CLEAVAGE COMPLEX 2 PROTEIN PCF11"/>
    <property type="match status" value="1"/>
</dbReference>
<accession>H2Z1L4</accession>
<feature type="region of interest" description="Disordered" evidence="1">
    <location>
        <begin position="219"/>
        <end position="298"/>
    </location>
</feature>
<dbReference type="Pfam" id="PF04818">
    <property type="entry name" value="CID"/>
    <property type="match status" value="1"/>
</dbReference>
<proteinExistence type="predicted"/>
<dbReference type="InterPro" id="IPR008942">
    <property type="entry name" value="ENTH_VHS"/>
</dbReference>
<dbReference type="GO" id="GO:0031124">
    <property type="term" value="P:mRNA 3'-end processing"/>
    <property type="evidence" value="ECO:0007669"/>
    <property type="project" value="InterPro"/>
</dbReference>